<dbReference type="InterPro" id="IPR007471">
    <property type="entry name" value="N-end_Aminoacyl_Trfase_N"/>
</dbReference>
<reference evidence="6" key="1">
    <citation type="submission" date="2009-10" db="EMBL/GenBank/DDBJ databases">
        <title>Diversity of trophic interactions inside an arsenic-rich microbial ecosystem.</title>
        <authorList>
            <person name="Bertin P.N."/>
            <person name="Heinrich-Salmeron A."/>
            <person name="Pelletier E."/>
            <person name="Goulhen-Chollet F."/>
            <person name="Arsene-Ploetze F."/>
            <person name="Gallien S."/>
            <person name="Calteau A."/>
            <person name="Vallenet D."/>
            <person name="Casiot C."/>
            <person name="Chane-Woon-Ming B."/>
            <person name="Giloteaux L."/>
            <person name="Barakat M."/>
            <person name="Bonnefoy V."/>
            <person name="Bruneel O."/>
            <person name="Chandler M."/>
            <person name="Cleiss J."/>
            <person name="Duran R."/>
            <person name="Elbaz-Poulichet F."/>
            <person name="Fonknechten N."/>
            <person name="Lauga B."/>
            <person name="Mornico D."/>
            <person name="Ortet P."/>
            <person name="Schaeffer C."/>
            <person name="Siguier P."/>
            <person name="Alexander Thil Smith A."/>
            <person name="Van Dorsselaer A."/>
            <person name="Weissenbach J."/>
            <person name="Medigue C."/>
            <person name="Le Paslier D."/>
        </authorList>
    </citation>
    <scope>NUCLEOTIDE SEQUENCE</scope>
</reference>
<dbReference type="EMBL" id="CABR01000087">
    <property type="protein sequence ID" value="CBI10525.1"/>
    <property type="molecule type" value="Genomic_DNA"/>
</dbReference>
<evidence type="ECO:0000313" key="6">
    <source>
        <dbReference type="EMBL" id="CBI10525.1"/>
    </source>
</evidence>
<dbReference type="NCBIfam" id="NF002341">
    <property type="entry name" value="PRK01305.1-1"/>
    <property type="match status" value="1"/>
</dbReference>
<dbReference type="AlphaFoldDB" id="E6QTF3"/>
<evidence type="ECO:0000259" key="5">
    <source>
        <dbReference type="Pfam" id="PF04377"/>
    </source>
</evidence>
<evidence type="ECO:0000259" key="4">
    <source>
        <dbReference type="Pfam" id="PF04376"/>
    </source>
</evidence>
<dbReference type="Pfam" id="PF04376">
    <property type="entry name" value="ATE_N"/>
    <property type="match status" value="1"/>
</dbReference>
<proteinExistence type="inferred from homology"/>
<comment type="caution">
    <text evidence="6">The sequence shown here is derived from an EMBL/GenBank/DDBJ whole genome shotgun (WGS) entry which is preliminary data.</text>
</comment>
<accession>E6QTF3</accession>
<gene>
    <name evidence="6" type="ORF">CARN7_1307</name>
</gene>
<protein>
    <submittedName>
        <fullName evidence="6">Putative arginyl-tRNA--protein transferase (R-transferase) (Arginyltransferase) Ate-like</fullName>
        <ecNumber evidence="6">2.3.2.8</ecNumber>
    </submittedName>
</protein>
<dbReference type="PIRSF" id="PIRSF037208">
    <property type="entry name" value="ATE_pro_prd"/>
    <property type="match status" value="1"/>
</dbReference>
<dbReference type="GO" id="GO:0004057">
    <property type="term" value="F:arginyl-tRNA--protein transferase activity"/>
    <property type="evidence" value="ECO:0007669"/>
    <property type="project" value="UniProtKB-EC"/>
</dbReference>
<name>E6QTF3_9ZZZZ</name>
<dbReference type="GO" id="GO:0071596">
    <property type="term" value="P:ubiquitin-dependent protein catabolic process via the N-end rule pathway"/>
    <property type="evidence" value="ECO:0007669"/>
    <property type="project" value="InterPro"/>
</dbReference>
<dbReference type="NCBIfam" id="NF002346">
    <property type="entry name" value="PRK01305.2-3"/>
    <property type="match status" value="1"/>
</dbReference>
<dbReference type="Pfam" id="PF04377">
    <property type="entry name" value="ATE_C"/>
    <property type="match status" value="1"/>
</dbReference>
<dbReference type="GO" id="GO:0008914">
    <property type="term" value="F:leucyl-tRNA--protein transferase activity"/>
    <property type="evidence" value="ECO:0007669"/>
    <property type="project" value="InterPro"/>
</dbReference>
<dbReference type="InterPro" id="IPR030700">
    <property type="entry name" value="N-end_Aminoacyl_Trfase"/>
</dbReference>
<dbReference type="HAMAP" id="MF_00689">
    <property type="entry name" value="Bpt"/>
    <property type="match status" value="1"/>
</dbReference>
<evidence type="ECO:0000256" key="2">
    <source>
        <dbReference type="ARBA" id="ARBA00022679"/>
    </source>
</evidence>
<feature type="domain" description="N-end aminoacyl transferase N-terminal" evidence="4">
    <location>
        <begin position="17"/>
        <end position="87"/>
    </location>
</feature>
<keyword evidence="3 6" id="KW-0012">Acyltransferase</keyword>
<dbReference type="InterPro" id="IPR017138">
    <property type="entry name" value="Asp_Glu_LeuTrfase"/>
</dbReference>
<dbReference type="NCBIfam" id="NF002342">
    <property type="entry name" value="PRK01305.1-3"/>
    <property type="match status" value="1"/>
</dbReference>
<dbReference type="SUPFAM" id="SSF55729">
    <property type="entry name" value="Acyl-CoA N-acyltransferases (Nat)"/>
    <property type="match status" value="1"/>
</dbReference>
<organism evidence="6">
    <name type="scientific">mine drainage metagenome</name>
    <dbReference type="NCBI Taxonomy" id="410659"/>
    <lineage>
        <taxon>unclassified sequences</taxon>
        <taxon>metagenomes</taxon>
        <taxon>ecological metagenomes</taxon>
    </lineage>
</organism>
<feature type="domain" description="N-end rule aminoacyl transferase C-terminal" evidence="5">
    <location>
        <begin position="107"/>
        <end position="227"/>
    </location>
</feature>
<dbReference type="EC" id="2.3.2.8" evidence="6"/>
<evidence type="ECO:0000256" key="3">
    <source>
        <dbReference type="ARBA" id="ARBA00023315"/>
    </source>
</evidence>
<dbReference type="GO" id="GO:0005737">
    <property type="term" value="C:cytoplasm"/>
    <property type="evidence" value="ECO:0007669"/>
    <property type="project" value="TreeGrafter"/>
</dbReference>
<dbReference type="PANTHER" id="PTHR21367">
    <property type="entry name" value="ARGININE-TRNA-PROTEIN TRANSFERASE 1"/>
    <property type="match status" value="1"/>
</dbReference>
<keyword evidence="2 6" id="KW-0808">Transferase</keyword>
<dbReference type="PANTHER" id="PTHR21367:SF1">
    <property type="entry name" value="ARGINYL-TRNA--PROTEIN TRANSFERASE 1"/>
    <property type="match status" value="1"/>
</dbReference>
<keyword evidence="1" id="KW-0963">Cytoplasm</keyword>
<evidence type="ECO:0000256" key="1">
    <source>
        <dbReference type="ARBA" id="ARBA00022490"/>
    </source>
</evidence>
<dbReference type="InterPro" id="IPR007472">
    <property type="entry name" value="N-end_Aminoacyl_Trfase_C"/>
</dbReference>
<sequence length="250" mass="28619">MNEISQSSLHCYLSAEHPCGYLPDRLARSQVALPGQIVNTEVYGKLLQLGFRRSGLHVYRPHCDACCACVPVRVAVDGFRPNRAQRRAKQRNAGMQVTQLKAYFDPEHFELYQRYQSARHAGGGMDHDDRERYTDFLVSSAVETRMLVFRQEGVLRMVSLVDRVADGLSAVYTFFDPDLAASSLGVFNVLWQIDWARQLSLPYLYLGYWVENSQKMAYKQQYQPLERRINGLWQAEIITGQGENCDSILN</sequence>
<dbReference type="InterPro" id="IPR016181">
    <property type="entry name" value="Acyl_CoA_acyltransferase"/>
</dbReference>